<dbReference type="PANTHER" id="PTHR21015:SF22">
    <property type="entry name" value="GLYCOSYLTRANSFERASE"/>
    <property type="match status" value="1"/>
</dbReference>
<feature type="domain" description="Glycosyl transferase family 28 C-terminal" evidence="1">
    <location>
        <begin position="220"/>
        <end position="317"/>
    </location>
</feature>
<reference evidence="2 3" key="1">
    <citation type="submission" date="2024-03" db="EMBL/GenBank/DDBJ databases">
        <authorList>
            <person name="Cao K."/>
        </authorList>
    </citation>
    <scope>NUCLEOTIDE SEQUENCE [LARGE SCALE GENOMIC DNA]</scope>
    <source>
        <strain evidence="2 3">MCCC 1K00696</strain>
    </source>
</reference>
<dbReference type="InterPro" id="IPR007235">
    <property type="entry name" value="Glyco_trans_28_C"/>
</dbReference>
<sequence>MSTTKNKIIIAPLNWGLGHATRCVPIINALLENNYQPIIASDGSSLEFLKKEFSNLEFLELPSYNISYHKNLKLTLLLQIPRILATVKKEQEVINNFINANKDVIGVISDNRFGVRSKVVPSIYITHQVNVLSGFTTVLTSKVHQKIINKFDQCWIPDHKNGELSGRLSKIENSKYKFIGALSRFSKTTIKDSKVDVLVVLSGVEPNRTLLEHKLISEFKNDARNIVFVLGKVENDQKKWTSNNSVFYNFLLSKELEQKINEAEIVICRSGYSSILDLYTLEKKVFFIPTKNQPEQEYLAKYLEQKGIAPFANLEDFNKKMLNNLSDYTGFKSKKSILSSSLFSLFHGKRKL</sequence>
<dbReference type="EMBL" id="CP150496">
    <property type="protein sequence ID" value="WYW54963.1"/>
    <property type="molecule type" value="Genomic_DNA"/>
</dbReference>
<proteinExistence type="predicted"/>
<dbReference type="RefSeq" id="WP_340932203.1">
    <property type="nucleotide sequence ID" value="NZ_CP150496.1"/>
</dbReference>
<gene>
    <name evidence="2" type="ORF">WG950_10530</name>
</gene>
<evidence type="ECO:0000259" key="1">
    <source>
        <dbReference type="Pfam" id="PF04101"/>
    </source>
</evidence>
<dbReference type="SUPFAM" id="SSF53756">
    <property type="entry name" value="UDP-Glycosyltransferase/glycogen phosphorylase"/>
    <property type="match status" value="1"/>
</dbReference>
<dbReference type="Proteomes" id="UP001491088">
    <property type="component" value="Chromosome"/>
</dbReference>
<name>A0ABZ2TQ48_9FLAO</name>
<keyword evidence="3" id="KW-1185">Reference proteome</keyword>
<organism evidence="2 3">
    <name type="scientific">Polaribacter marinaquae</name>
    <dbReference type="NCBI Taxonomy" id="1642819"/>
    <lineage>
        <taxon>Bacteria</taxon>
        <taxon>Pseudomonadati</taxon>
        <taxon>Bacteroidota</taxon>
        <taxon>Flavobacteriia</taxon>
        <taxon>Flavobacteriales</taxon>
        <taxon>Flavobacteriaceae</taxon>
    </lineage>
</organism>
<protein>
    <submittedName>
        <fullName evidence="2">Glycosyltransferase</fullName>
    </submittedName>
</protein>
<evidence type="ECO:0000313" key="2">
    <source>
        <dbReference type="EMBL" id="WYW54963.1"/>
    </source>
</evidence>
<dbReference type="PANTHER" id="PTHR21015">
    <property type="entry name" value="UDP-N-ACETYLGLUCOSAMINE--N-ACETYLMURAMYL-(PENTAPEPTIDE) PYROPHOSPHORYL-UNDECAPRENOL N-ACETYLGLUCOSAMINE TRANSFERASE 1"/>
    <property type="match status" value="1"/>
</dbReference>
<evidence type="ECO:0000313" key="3">
    <source>
        <dbReference type="Proteomes" id="UP001491088"/>
    </source>
</evidence>
<dbReference type="Pfam" id="PF04101">
    <property type="entry name" value="Glyco_tran_28_C"/>
    <property type="match status" value="1"/>
</dbReference>
<accession>A0ABZ2TQ48</accession>
<dbReference type="Gene3D" id="3.40.50.2000">
    <property type="entry name" value="Glycogen Phosphorylase B"/>
    <property type="match status" value="1"/>
</dbReference>